<evidence type="ECO:0000313" key="2">
    <source>
        <dbReference type="Proteomes" id="UP000036987"/>
    </source>
</evidence>
<dbReference type="OMA" id="WWEEPEI"/>
<gene>
    <name evidence="1" type="ORF">ZOSMA_70G00040</name>
</gene>
<comment type="caution">
    <text evidence="1">The sequence shown here is derived from an EMBL/GenBank/DDBJ whole genome shotgun (WGS) entry which is preliminary data.</text>
</comment>
<dbReference type="PANTHER" id="PTHR17985:SF8">
    <property type="entry name" value="TRANSPORT AND GOLGI ORGANIZATION PROTEIN 2 HOMOLOG"/>
    <property type="match status" value="1"/>
</dbReference>
<reference evidence="2" key="1">
    <citation type="journal article" date="2016" name="Nature">
        <title>The genome of the seagrass Zostera marina reveals angiosperm adaptation to the sea.</title>
        <authorList>
            <person name="Olsen J.L."/>
            <person name="Rouze P."/>
            <person name="Verhelst B."/>
            <person name="Lin Y.-C."/>
            <person name="Bayer T."/>
            <person name="Collen J."/>
            <person name="Dattolo E."/>
            <person name="De Paoli E."/>
            <person name="Dittami S."/>
            <person name="Maumus F."/>
            <person name="Michel G."/>
            <person name="Kersting A."/>
            <person name="Lauritano C."/>
            <person name="Lohaus R."/>
            <person name="Toepel M."/>
            <person name="Tonon T."/>
            <person name="Vanneste K."/>
            <person name="Amirebrahimi M."/>
            <person name="Brakel J."/>
            <person name="Bostroem C."/>
            <person name="Chovatia M."/>
            <person name="Grimwood J."/>
            <person name="Jenkins J.W."/>
            <person name="Jueterbock A."/>
            <person name="Mraz A."/>
            <person name="Stam W.T."/>
            <person name="Tice H."/>
            <person name="Bornberg-Bauer E."/>
            <person name="Green P.J."/>
            <person name="Pearson G.A."/>
            <person name="Procaccini G."/>
            <person name="Duarte C.M."/>
            <person name="Schmutz J."/>
            <person name="Reusch T.B.H."/>
            <person name="Van de Peer Y."/>
        </authorList>
    </citation>
    <scope>NUCLEOTIDE SEQUENCE [LARGE SCALE GENOMIC DNA]</scope>
    <source>
        <strain evidence="2">cv. Finnish</strain>
    </source>
</reference>
<sequence>MCIAAWIWQAHPLYPLVLLHNRDELHDRPAKAVGWWDWDSSRKILAGRDMQAGGTWMGCTKDGRIAFLTNVLEPSSQIVPFSKSRGDLPVQFLQSKMTPLEFAEQVIKQEDWYNGFNLVIADICTKQMVYVSNRPKQNHSPSIQIITSGLHVLTNAARLDAPWDKVI</sequence>
<dbReference type="EMBL" id="LFYR01001823">
    <property type="protein sequence ID" value="KMZ58989.1"/>
    <property type="molecule type" value="Genomic_DNA"/>
</dbReference>
<dbReference type="AlphaFoldDB" id="A0A0K9NQC4"/>
<dbReference type="Proteomes" id="UP000036987">
    <property type="component" value="Unassembled WGS sequence"/>
</dbReference>
<dbReference type="InterPro" id="IPR008551">
    <property type="entry name" value="TANGO2"/>
</dbReference>
<keyword evidence="2" id="KW-1185">Reference proteome</keyword>
<dbReference type="Pfam" id="PF05742">
    <property type="entry name" value="TANGO2"/>
    <property type="match status" value="1"/>
</dbReference>
<organism evidence="1 2">
    <name type="scientific">Zostera marina</name>
    <name type="common">Eelgrass</name>
    <dbReference type="NCBI Taxonomy" id="29655"/>
    <lineage>
        <taxon>Eukaryota</taxon>
        <taxon>Viridiplantae</taxon>
        <taxon>Streptophyta</taxon>
        <taxon>Embryophyta</taxon>
        <taxon>Tracheophyta</taxon>
        <taxon>Spermatophyta</taxon>
        <taxon>Magnoliopsida</taxon>
        <taxon>Liliopsida</taxon>
        <taxon>Zosteraceae</taxon>
        <taxon>Zostera</taxon>
    </lineage>
</organism>
<accession>A0A0K9NQC4</accession>
<evidence type="ECO:0008006" key="3">
    <source>
        <dbReference type="Google" id="ProtNLM"/>
    </source>
</evidence>
<protein>
    <recommendedName>
        <fullName evidence="3">Ser/Thr-rich protein T10 in DGCR region</fullName>
    </recommendedName>
</protein>
<evidence type="ECO:0000313" key="1">
    <source>
        <dbReference type="EMBL" id="KMZ58989.1"/>
    </source>
</evidence>
<dbReference type="PANTHER" id="PTHR17985">
    <property type="entry name" value="SER/THR-RICH PROTEIN T10 IN DGCR REGION"/>
    <property type="match status" value="1"/>
</dbReference>
<name>A0A0K9NQC4_ZOSMR</name>
<proteinExistence type="predicted"/>
<dbReference type="OrthoDB" id="191601at2759"/>